<keyword evidence="2" id="KW-0539">Nucleus</keyword>
<dbReference type="GO" id="GO:0031490">
    <property type="term" value="F:chromatin DNA binding"/>
    <property type="evidence" value="ECO:0007669"/>
    <property type="project" value="TreeGrafter"/>
</dbReference>
<dbReference type="InterPro" id="IPR051630">
    <property type="entry name" value="Corepressor-Demethylase"/>
</dbReference>
<dbReference type="EMBL" id="HG994587">
    <property type="protein sequence ID" value="CAF3028043.1"/>
    <property type="molecule type" value="Genomic_DNA"/>
</dbReference>
<dbReference type="Proteomes" id="UP000675881">
    <property type="component" value="Chromosome 8"/>
</dbReference>
<feature type="region of interest" description="Disordered" evidence="4">
    <location>
        <begin position="1"/>
        <end position="28"/>
    </location>
</feature>
<gene>
    <name evidence="5" type="ORF">LSAA_13673</name>
</gene>
<dbReference type="Gene3D" id="2.60.120.650">
    <property type="entry name" value="Cupin"/>
    <property type="match status" value="1"/>
</dbReference>
<evidence type="ECO:0000313" key="6">
    <source>
        <dbReference type="Proteomes" id="UP000675881"/>
    </source>
</evidence>
<sequence>MKANTLLPRRKKLKTEEDSEDYPNDRQYSHYAIVKNAVKEEDSEEKPGPVKINLKNKTIKKESEPDPPPIMDLDSELTSQELVSLVKEAGHNNGNISTSITGLESYYFPKVQKSSLTKEELLPDTPCIYVDSKEEAFSPHLYEFCLQRPIVMIRNLTAVCDLDLSYYCTKALVDAHPNHPVEVRLQMEQSSDENWNPAMTEEVWYCTSSRSYSTVSKFAEYQAGTLEDYINSVPEEQRTFNPSSNLTKNSSRKNDQIWH</sequence>
<evidence type="ECO:0000313" key="5">
    <source>
        <dbReference type="EMBL" id="CAF3028043.1"/>
    </source>
</evidence>
<dbReference type="OrthoDB" id="418911at2759"/>
<reference evidence="5" key="1">
    <citation type="submission" date="2021-02" db="EMBL/GenBank/DDBJ databases">
        <authorList>
            <person name="Bekaert M."/>
        </authorList>
    </citation>
    <scope>NUCLEOTIDE SEQUENCE</scope>
    <source>
        <strain evidence="5">IoA-00</strain>
    </source>
</reference>
<evidence type="ECO:0000256" key="3">
    <source>
        <dbReference type="ARBA" id="ARBA00034483"/>
    </source>
</evidence>
<dbReference type="GO" id="GO:0010468">
    <property type="term" value="P:regulation of gene expression"/>
    <property type="evidence" value="ECO:0007669"/>
    <property type="project" value="TreeGrafter"/>
</dbReference>
<proteinExistence type="inferred from homology"/>
<evidence type="ECO:0000256" key="1">
    <source>
        <dbReference type="ARBA" id="ARBA00004123"/>
    </source>
</evidence>
<evidence type="ECO:0000256" key="4">
    <source>
        <dbReference type="SAM" id="MobiDB-lite"/>
    </source>
</evidence>
<feature type="region of interest" description="Disordered" evidence="4">
    <location>
        <begin position="237"/>
        <end position="259"/>
    </location>
</feature>
<dbReference type="GO" id="GO:0071558">
    <property type="term" value="F:histone H3K27me2/H3K27me3 demethylase activity"/>
    <property type="evidence" value="ECO:0007669"/>
    <property type="project" value="UniProtKB-EC"/>
</dbReference>
<keyword evidence="6" id="KW-1185">Reference proteome</keyword>
<protein>
    <submittedName>
        <fullName evidence="5">UTX</fullName>
        <ecNumber evidence="5">1.14.11.68</ecNumber>
    </submittedName>
</protein>
<comment type="similarity">
    <text evidence="3">Belongs to the UTX family.</text>
</comment>
<feature type="compositionally biased region" description="Polar residues" evidence="4">
    <location>
        <begin position="239"/>
        <end position="249"/>
    </location>
</feature>
<dbReference type="AlphaFoldDB" id="A0A7R8D4Q1"/>
<dbReference type="EC" id="1.14.11.68" evidence="5"/>
<comment type="subcellular location">
    <subcellularLocation>
        <location evidence="1">Nucleus</location>
    </subcellularLocation>
</comment>
<name>A0A7R8D4Q1_LEPSM</name>
<dbReference type="GO" id="GO:0000978">
    <property type="term" value="F:RNA polymerase II cis-regulatory region sequence-specific DNA binding"/>
    <property type="evidence" value="ECO:0007669"/>
    <property type="project" value="TreeGrafter"/>
</dbReference>
<evidence type="ECO:0000256" key="2">
    <source>
        <dbReference type="ARBA" id="ARBA00023242"/>
    </source>
</evidence>
<accession>A0A7R8D4Q1</accession>
<dbReference type="PANTHER" id="PTHR14017">
    <property type="entry name" value="LYSINE-SPECIFIC DEMETHYLASE"/>
    <property type="match status" value="1"/>
</dbReference>
<organism evidence="5 6">
    <name type="scientific">Lepeophtheirus salmonis</name>
    <name type="common">Salmon louse</name>
    <name type="synonym">Caligus salmonis</name>
    <dbReference type="NCBI Taxonomy" id="72036"/>
    <lineage>
        <taxon>Eukaryota</taxon>
        <taxon>Metazoa</taxon>
        <taxon>Ecdysozoa</taxon>
        <taxon>Arthropoda</taxon>
        <taxon>Crustacea</taxon>
        <taxon>Multicrustacea</taxon>
        <taxon>Hexanauplia</taxon>
        <taxon>Copepoda</taxon>
        <taxon>Siphonostomatoida</taxon>
        <taxon>Caligidae</taxon>
        <taxon>Lepeophtheirus</taxon>
    </lineage>
</organism>
<dbReference type="PANTHER" id="PTHR14017:SF1">
    <property type="entry name" value="LD02225P"/>
    <property type="match status" value="1"/>
</dbReference>
<dbReference type="GO" id="GO:0044666">
    <property type="term" value="C:MLL3/4 complex"/>
    <property type="evidence" value="ECO:0007669"/>
    <property type="project" value="TreeGrafter"/>
</dbReference>
<keyword evidence="5" id="KW-0560">Oxidoreductase</keyword>